<sequence>MSVAVSFSEDDTHPPLIIGWLPAQEARRENDPAPVENVQMHLDRQMFIGADRLLQLADGVCLYLGEGSKVTLDAGSSTVQVEDDGLTLSRPRISFASKANGRSSGDPDAIE</sequence>
<evidence type="ECO:0000313" key="1">
    <source>
        <dbReference type="EMBL" id="EGH07901.1"/>
    </source>
</evidence>
<dbReference type="BioCyc" id="PSYR875330:G11XH-899-MONOMER"/>
<organism evidence="1 2">
    <name type="scientific">Pseudomonas savastanoi pv. glycinea str. race 4</name>
    <dbReference type="NCBI Taxonomy" id="875330"/>
    <lineage>
        <taxon>Bacteria</taxon>
        <taxon>Pseudomonadati</taxon>
        <taxon>Pseudomonadota</taxon>
        <taxon>Gammaproteobacteria</taxon>
        <taxon>Pseudomonadales</taxon>
        <taxon>Pseudomonadaceae</taxon>
        <taxon>Pseudomonas</taxon>
    </lineage>
</organism>
<reference evidence="1 2" key="1">
    <citation type="journal article" date="2011" name="PLoS Pathog.">
        <title>Dynamic evolution of pathogenicity revealed by sequencing and comparative genomics of 19 Pseudomonas syringae isolates.</title>
        <authorList>
            <person name="Baltrus D.A."/>
            <person name="Nishimura M.T."/>
            <person name="Romanchuk A."/>
            <person name="Chang J.H."/>
            <person name="Mukhtar M.S."/>
            <person name="Cherkis K."/>
            <person name="Roach J."/>
            <person name="Grant S.R."/>
            <person name="Jones C.D."/>
            <person name="Dangl J.L."/>
        </authorList>
    </citation>
    <scope>NUCLEOTIDE SEQUENCE [LARGE SCALE GENOMIC DNA]</scope>
    <source>
        <strain evidence="2">race 4</strain>
    </source>
</reference>
<name>F3C0M2_PSESG</name>
<dbReference type="EMBL" id="ADWY01000194">
    <property type="protein sequence ID" value="EGH07901.1"/>
    <property type="molecule type" value="Genomic_DNA"/>
</dbReference>
<dbReference type="AlphaFoldDB" id="F3C0M2"/>
<accession>F3C0M2</accession>
<evidence type="ECO:0000313" key="2">
    <source>
        <dbReference type="Proteomes" id="UP000005466"/>
    </source>
</evidence>
<comment type="caution">
    <text evidence="1">The sequence shown here is derived from an EMBL/GenBank/DDBJ whole genome shotgun (WGS) entry which is preliminary data.</text>
</comment>
<dbReference type="Proteomes" id="UP000005466">
    <property type="component" value="Unassembled WGS sequence"/>
</dbReference>
<gene>
    <name evidence="1" type="ORF">Pgy4_04932</name>
</gene>
<dbReference type="PATRIC" id="fig|875330.6.peg.874"/>
<protein>
    <submittedName>
        <fullName evidence="1">Rhs element Vgr protein</fullName>
    </submittedName>
</protein>
<dbReference type="HOGENOM" id="CLU_2156205_0_0_6"/>
<proteinExistence type="predicted"/>